<name>A0A6N8DTW8_RHOAC</name>
<dbReference type="GO" id="GO:0090313">
    <property type="term" value="P:regulation of protein targeting to membrane"/>
    <property type="evidence" value="ECO:0007669"/>
    <property type="project" value="TreeGrafter"/>
</dbReference>
<dbReference type="AlphaFoldDB" id="A0A6N8DTW8"/>
<feature type="region of interest" description="Disordered" evidence="1">
    <location>
        <begin position="985"/>
        <end position="1025"/>
    </location>
</feature>
<dbReference type="EMBL" id="WNKS01000015">
    <property type="protein sequence ID" value="MTV32284.1"/>
    <property type="molecule type" value="Genomic_DNA"/>
</dbReference>
<evidence type="ECO:0008006" key="4">
    <source>
        <dbReference type="Google" id="ProtNLM"/>
    </source>
</evidence>
<dbReference type="Proteomes" id="UP000439113">
    <property type="component" value="Unassembled WGS sequence"/>
</dbReference>
<evidence type="ECO:0000256" key="1">
    <source>
        <dbReference type="SAM" id="MobiDB-lite"/>
    </source>
</evidence>
<proteinExistence type="predicted"/>
<comment type="caution">
    <text evidence="2">The sequence shown here is derived from an EMBL/GenBank/DDBJ whole genome shotgun (WGS) entry which is preliminary data.</text>
</comment>
<feature type="compositionally biased region" description="Basic and acidic residues" evidence="1">
    <location>
        <begin position="985"/>
        <end position="1012"/>
    </location>
</feature>
<dbReference type="OrthoDB" id="9816380at2"/>
<dbReference type="InterPro" id="IPR052894">
    <property type="entry name" value="AsmA-related"/>
</dbReference>
<evidence type="ECO:0000313" key="3">
    <source>
        <dbReference type="Proteomes" id="UP000439113"/>
    </source>
</evidence>
<dbReference type="GO" id="GO:0005886">
    <property type="term" value="C:plasma membrane"/>
    <property type="evidence" value="ECO:0007669"/>
    <property type="project" value="TreeGrafter"/>
</dbReference>
<accession>A0A6N8DTW8</accession>
<dbReference type="PANTHER" id="PTHR30441:SF4">
    <property type="entry name" value="PROTEIN ASMA"/>
    <property type="match status" value="1"/>
</dbReference>
<evidence type="ECO:0000313" key="2">
    <source>
        <dbReference type="EMBL" id="MTV32284.1"/>
    </source>
</evidence>
<dbReference type="RefSeq" id="WP_155446977.1">
    <property type="nucleotide sequence ID" value="NZ_JAOQNR010000007.1"/>
</dbReference>
<gene>
    <name evidence="2" type="ORF">GJ654_14945</name>
</gene>
<feature type="compositionally biased region" description="Low complexity" evidence="1">
    <location>
        <begin position="1013"/>
        <end position="1025"/>
    </location>
</feature>
<sequence length="1025" mass="106618">MRDFLTYLGIGLILVLTALLGAPYVVDFDAHRGRFAEEISKATGSQAQLDGPIEFRVLPTPYFSAQNLSLKGPLGALKAEKATFELSLPALIQGGMTFTRAELSQFALEVDGDLLRKPNSSVRFDDLSLRDGTLRVLHAGKPFLSLDHVDLSGRLAAEGPFDARGAFRVKDRSIRYTLSSDAFSGSRLPLKLALNSDGLGALSLDGALDLGGNLAFSGKILGEGAAADGPWRVEGDVFAKPDAVKLDKAALHLGEGAQAMHFSGGADYGVDNGALAVDLSGAHLEGAWADVGAGLLARAMERPAPTVLRAQLDALNWRGSWSRVKLARDPGSPLKVAAEGAGGARFDVAVTREGSKSWRGKGDFSTVDYPVFAADVGAPALPFRQIAAGGLFNFSGGALALSNATVTLDRTKFTGDASWTPATKESRAKLTAKLAASALDLASVPDYGAALGESDLDLTLDAQTLGKADGRLSLRLLREKGFSRLERLEGKNLAGADVSASGEWKDKFSGLKGFVRLKAGELQDFAVLLARLAPNETTRLVASRAKILSPATFNAKAEEKGYAFDGQAAGTKFSASLDDKGLALDVSAPEAFDLLAQLGAPPLLSPQKLGPGQIFVQTQIQGARGAVTGRAALGKINGQFDGALRDGAVEGRLSLAGDPSSLIGGPSGAGKIDGDVESRDGRILLRKIVGERGDAHFSGELRLSSDGVSGELDVDKFSAPAFLALILGPPAPAKPGAFWPSLSFAPVVIDPPRTKLAIHAADVAPFGVPATFQLSLAANALSVANLEATVNGGKLRGGFDLRRQAGQAIFSGEVSGEGLALKNPALSATAGGRIKVAGSGASMAALIGALSGTGSAKLTDVIVAGAAPDAPAQVLDAQAASEKPFNAKDTVRDLDKALAGGELRVGDGEAALRLAKGELKAAREGLAFSYDLNDLTFALDSSLPDRQGELTWAGAWASPVRKVEAAPFVAVAAAKALEREQARIARQREADRQRKVEVERRKQEEAARKQAEKLQPPQAPAAPAQ</sequence>
<organism evidence="2 3">
    <name type="scientific">Rhodoblastus acidophilus</name>
    <name type="common">Rhodopseudomonas acidophila</name>
    <dbReference type="NCBI Taxonomy" id="1074"/>
    <lineage>
        <taxon>Bacteria</taxon>
        <taxon>Pseudomonadati</taxon>
        <taxon>Pseudomonadota</taxon>
        <taxon>Alphaproteobacteria</taxon>
        <taxon>Hyphomicrobiales</taxon>
        <taxon>Rhodoblastaceae</taxon>
        <taxon>Rhodoblastus</taxon>
    </lineage>
</organism>
<protein>
    <recommendedName>
        <fullName evidence="4">AsmA family protein</fullName>
    </recommendedName>
</protein>
<reference evidence="2 3" key="1">
    <citation type="submission" date="2019-11" db="EMBL/GenBank/DDBJ databases">
        <title>Whole-genome sequence of a Rhodoblastus acidophilus DSM 142.</title>
        <authorList>
            <person name="Kyndt J.A."/>
            <person name="Meyer T.E."/>
        </authorList>
    </citation>
    <scope>NUCLEOTIDE SEQUENCE [LARGE SCALE GENOMIC DNA]</scope>
    <source>
        <strain evidence="2 3">DSM 142</strain>
    </source>
</reference>
<dbReference type="PANTHER" id="PTHR30441">
    <property type="entry name" value="DUF748 DOMAIN-CONTAINING PROTEIN"/>
    <property type="match status" value="1"/>
</dbReference>